<gene>
    <name evidence="4" type="ORF">GCM10014715_52920</name>
</gene>
<keyword evidence="1" id="KW-0418">Kinase</keyword>
<dbReference type="AlphaFoldDB" id="A0A919A6Y5"/>
<dbReference type="CDD" id="cd00130">
    <property type="entry name" value="PAS"/>
    <property type="match status" value="1"/>
</dbReference>
<dbReference type="RefSeq" id="WP_189904138.1">
    <property type="nucleotide sequence ID" value="NZ_BNBC01000027.1"/>
</dbReference>
<dbReference type="GO" id="GO:0004674">
    <property type="term" value="F:protein serine/threonine kinase activity"/>
    <property type="evidence" value="ECO:0007669"/>
    <property type="project" value="UniProtKB-KW"/>
</dbReference>
<feature type="domain" description="PAS" evidence="3">
    <location>
        <begin position="307"/>
        <end position="352"/>
    </location>
</feature>
<reference evidence="4" key="1">
    <citation type="journal article" date="2014" name="Int. J. Syst. Evol. Microbiol.">
        <title>Complete genome sequence of Corynebacterium casei LMG S-19264T (=DSM 44701T), isolated from a smear-ripened cheese.</title>
        <authorList>
            <consortium name="US DOE Joint Genome Institute (JGI-PGF)"/>
            <person name="Walter F."/>
            <person name="Albersmeier A."/>
            <person name="Kalinowski J."/>
            <person name="Ruckert C."/>
        </authorList>
    </citation>
    <scope>NUCLEOTIDE SEQUENCE</scope>
    <source>
        <strain evidence="4">JCM 3302</strain>
    </source>
</reference>
<organism evidence="4 5">
    <name type="scientific">Streptomyces spiralis</name>
    <dbReference type="NCBI Taxonomy" id="66376"/>
    <lineage>
        <taxon>Bacteria</taxon>
        <taxon>Bacillati</taxon>
        <taxon>Actinomycetota</taxon>
        <taxon>Actinomycetes</taxon>
        <taxon>Kitasatosporales</taxon>
        <taxon>Streptomycetaceae</taxon>
        <taxon>Streptomyces</taxon>
    </lineage>
</organism>
<dbReference type="PANTHER" id="PTHR35526">
    <property type="entry name" value="ANTI-SIGMA-F FACTOR RSBW-RELATED"/>
    <property type="match status" value="1"/>
</dbReference>
<dbReference type="InterPro" id="IPR000014">
    <property type="entry name" value="PAS"/>
</dbReference>
<dbReference type="SMART" id="SM00091">
    <property type="entry name" value="PAS"/>
    <property type="match status" value="1"/>
</dbReference>
<name>A0A919A6Y5_9ACTN</name>
<feature type="region of interest" description="Disordered" evidence="2">
    <location>
        <begin position="280"/>
        <end position="310"/>
    </location>
</feature>
<dbReference type="Gene3D" id="3.30.565.10">
    <property type="entry name" value="Histidine kinase-like ATPase, C-terminal domain"/>
    <property type="match status" value="1"/>
</dbReference>
<dbReference type="EMBL" id="BNBC01000027">
    <property type="protein sequence ID" value="GHE89804.1"/>
    <property type="molecule type" value="Genomic_DNA"/>
</dbReference>
<dbReference type="Pfam" id="PF00989">
    <property type="entry name" value="PAS"/>
    <property type="match status" value="1"/>
</dbReference>
<dbReference type="InterPro" id="IPR003594">
    <property type="entry name" value="HATPase_dom"/>
</dbReference>
<dbReference type="SUPFAM" id="SSF55874">
    <property type="entry name" value="ATPase domain of HSP90 chaperone/DNA topoisomerase II/histidine kinase"/>
    <property type="match status" value="1"/>
</dbReference>
<dbReference type="NCBIfam" id="TIGR00229">
    <property type="entry name" value="sensory_box"/>
    <property type="match status" value="1"/>
</dbReference>
<sequence length="419" mass="45424">MAGPSPSKAPECRLPPRPQSVSAARRFVRDVLEQSPPDVVDTAQLLVSELVTNAVVHANTEVEVRAWATDGRAHVQVSDHKPSRGLVSQQFSSYASTGRGLGMVEQLASNHGVYVGEDRKTVWFELWSGTAPPPAPGWDTSVTSRGPTVTVTLIDVPGALHKAAQQHREALLRESLLTTLADDRPTALRDDLLTAHECNHMIKAALTAAPEQMTAQGDLRTLRVPIPADAAPSLRTLDRMLDHAQEAACEGRLLTRPALPQTRAANHWLLEQLIGQIEGRPPTAWTSTPHEPSAVPPEPAPWDPSSLQASPTATIAADDADRIIAVNTPAADLLGWPADELVGQRITVLIPEHLRERHIAAFTTLLLTGEPRILGRPVTMSALHHDGRLIPVSLLIQTQEARDGRSVFVARLNPTQDRH</sequence>
<evidence type="ECO:0000256" key="2">
    <source>
        <dbReference type="SAM" id="MobiDB-lite"/>
    </source>
</evidence>
<dbReference type="SUPFAM" id="SSF55785">
    <property type="entry name" value="PYP-like sensor domain (PAS domain)"/>
    <property type="match status" value="1"/>
</dbReference>
<dbReference type="Gene3D" id="3.30.450.20">
    <property type="entry name" value="PAS domain"/>
    <property type="match status" value="1"/>
</dbReference>
<protein>
    <recommendedName>
        <fullName evidence="3">PAS domain-containing protein</fullName>
    </recommendedName>
</protein>
<dbReference type="InterPro" id="IPR013767">
    <property type="entry name" value="PAS_fold"/>
</dbReference>
<keyword evidence="1" id="KW-0808">Transferase</keyword>
<evidence type="ECO:0000313" key="4">
    <source>
        <dbReference type="EMBL" id="GHE89804.1"/>
    </source>
</evidence>
<dbReference type="InterPro" id="IPR036890">
    <property type="entry name" value="HATPase_C_sf"/>
</dbReference>
<dbReference type="Proteomes" id="UP000641386">
    <property type="component" value="Unassembled WGS sequence"/>
</dbReference>
<proteinExistence type="predicted"/>
<dbReference type="InterPro" id="IPR035965">
    <property type="entry name" value="PAS-like_dom_sf"/>
</dbReference>
<dbReference type="InterPro" id="IPR050267">
    <property type="entry name" value="Anti-sigma-factor_SerPK"/>
</dbReference>
<dbReference type="Pfam" id="PF13581">
    <property type="entry name" value="HATPase_c_2"/>
    <property type="match status" value="1"/>
</dbReference>
<dbReference type="CDD" id="cd16936">
    <property type="entry name" value="HATPase_RsbW-like"/>
    <property type="match status" value="1"/>
</dbReference>
<dbReference type="PANTHER" id="PTHR35526:SF3">
    <property type="entry name" value="ANTI-SIGMA-F FACTOR RSBW"/>
    <property type="match status" value="1"/>
</dbReference>
<keyword evidence="1" id="KW-0723">Serine/threonine-protein kinase</keyword>
<keyword evidence="5" id="KW-1185">Reference proteome</keyword>
<evidence type="ECO:0000259" key="3">
    <source>
        <dbReference type="PROSITE" id="PS50112"/>
    </source>
</evidence>
<evidence type="ECO:0000313" key="5">
    <source>
        <dbReference type="Proteomes" id="UP000641386"/>
    </source>
</evidence>
<dbReference type="PROSITE" id="PS50112">
    <property type="entry name" value="PAS"/>
    <property type="match status" value="1"/>
</dbReference>
<dbReference type="GO" id="GO:0006355">
    <property type="term" value="P:regulation of DNA-templated transcription"/>
    <property type="evidence" value="ECO:0007669"/>
    <property type="project" value="InterPro"/>
</dbReference>
<comment type="caution">
    <text evidence="4">The sequence shown here is derived from an EMBL/GenBank/DDBJ whole genome shotgun (WGS) entry which is preliminary data.</text>
</comment>
<accession>A0A919A6Y5</accession>
<evidence type="ECO:0000256" key="1">
    <source>
        <dbReference type="ARBA" id="ARBA00022527"/>
    </source>
</evidence>
<reference evidence="4" key="2">
    <citation type="submission" date="2020-09" db="EMBL/GenBank/DDBJ databases">
        <authorList>
            <person name="Sun Q."/>
            <person name="Ohkuma M."/>
        </authorList>
    </citation>
    <scope>NUCLEOTIDE SEQUENCE</scope>
    <source>
        <strain evidence="4">JCM 3302</strain>
    </source>
</reference>